<evidence type="ECO:0000313" key="9">
    <source>
        <dbReference type="Proteomes" id="UP000519897"/>
    </source>
</evidence>
<comment type="caution">
    <text evidence="8">The sequence shown here is derived from an EMBL/GenBank/DDBJ whole genome shotgun (WGS) entry which is preliminary data.</text>
</comment>
<comment type="function">
    <text evidence="6">Has immunoglobulin-binding and hemagglutination properties, and can bind to mannose. Essential for virulence. May be involved in LPS biosynthesis or polysaccharide transport.</text>
</comment>
<dbReference type="InterPro" id="IPR012413">
    <property type="entry name" value="BA14K"/>
</dbReference>
<comment type="subcellular location">
    <subcellularLocation>
        <location evidence="1">Membrane</location>
        <topology evidence="1">Single-pass membrane protein</topology>
    </subcellularLocation>
</comment>
<name>A0A7W6LH40_9HYPH</name>
<feature type="region of interest" description="Disordered" evidence="7">
    <location>
        <begin position="129"/>
        <end position="155"/>
    </location>
</feature>
<comment type="similarity">
    <text evidence="2">Belongs to the BA14k family.</text>
</comment>
<evidence type="ECO:0000313" key="8">
    <source>
        <dbReference type="EMBL" id="MBB4144294.1"/>
    </source>
</evidence>
<dbReference type="AlphaFoldDB" id="A0A7W6LH40"/>
<organism evidence="8 9">
    <name type="scientific">Rhizobium rhizoryzae</name>
    <dbReference type="NCBI Taxonomy" id="451876"/>
    <lineage>
        <taxon>Bacteria</taxon>
        <taxon>Pseudomonadati</taxon>
        <taxon>Pseudomonadota</taxon>
        <taxon>Alphaproteobacteria</taxon>
        <taxon>Hyphomicrobiales</taxon>
        <taxon>Rhizobiaceae</taxon>
        <taxon>Rhizobium/Agrobacterium group</taxon>
        <taxon>Rhizobium</taxon>
    </lineage>
</organism>
<dbReference type="GO" id="GO:0016020">
    <property type="term" value="C:membrane"/>
    <property type="evidence" value="ECO:0007669"/>
    <property type="project" value="UniProtKB-SubCell"/>
</dbReference>
<evidence type="ECO:0000256" key="1">
    <source>
        <dbReference type="ARBA" id="ARBA00004167"/>
    </source>
</evidence>
<keyword evidence="4" id="KW-1003">Cell membrane</keyword>
<reference evidence="8 9" key="1">
    <citation type="submission" date="2020-08" db="EMBL/GenBank/DDBJ databases">
        <title>Genomic Encyclopedia of Type Strains, Phase IV (KMG-IV): sequencing the most valuable type-strain genomes for metagenomic binning, comparative biology and taxonomic classification.</title>
        <authorList>
            <person name="Goeker M."/>
        </authorList>
    </citation>
    <scope>NUCLEOTIDE SEQUENCE [LARGE SCALE GENOMIC DNA]</scope>
    <source>
        <strain evidence="8 9">DSM 29514</strain>
    </source>
</reference>
<accession>A0A7W6LH40</accession>
<dbReference type="EMBL" id="JACIEC010000003">
    <property type="protein sequence ID" value="MBB4144294.1"/>
    <property type="molecule type" value="Genomic_DNA"/>
</dbReference>
<gene>
    <name evidence="8" type="ORF">GGQ72_002851</name>
</gene>
<evidence type="ECO:0000256" key="2">
    <source>
        <dbReference type="ARBA" id="ARBA00010270"/>
    </source>
</evidence>
<protein>
    <recommendedName>
        <fullName evidence="3">Lectin-like protein BA14k</fullName>
    </recommendedName>
</protein>
<dbReference type="Proteomes" id="UP000519897">
    <property type="component" value="Unassembled WGS sequence"/>
</dbReference>
<evidence type="ECO:0000256" key="3">
    <source>
        <dbReference type="ARBA" id="ARBA00020552"/>
    </source>
</evidence>
<keyword evidence="5" id="KW-0430">Lectin</keyword>
<evidence type="ECO:0000256" key="7">
    <source>
        <dbReference type="SAM" id="MobiDB-lite"/>
    </source>
</evidence>
<evidence type="ECO:0000256" key="5">
    <source>
        <dbReference type="ARBA" id="ARBA00022734"/>
    </source>
</evidence>
<dbReference type="GO" id="GO:0030246">
    <property type="term" value="F:carbohydrate binding"/>
    <property type="evidence" value="ECO:0007669"/>
    <property type="project" value="UniProtKB-KW"/>
</dbReference>
<evidence type="ECO:0000256" key="6">
    <source>
        <dbReference type="ARBA" id="ARBA00025321"/>
    </source>
</evidence>
<dbReference type="Pfam" id="PF07886">
    <property type="entry name" value="BA14K"/>
    <property type="match status" value="2"/>
</dbReference>
<dbReference type="RefSeq" id="WP_165131451.1">
    <property type="nucleotide sequence ID" value="NZ_CP049249.1"/>
</dbReference>
<evidence type="ECO:0000256" key="4">
    <source>
        <dbReference type="ARBA" id="ARBA00022475"/>
    </source>
</evidence>
<sequence length="195" mass="21108">MTLAVVPFGIAIAIADEALKENQPVSSLDMSAPELWTTQPVVVNDTSAYERVPGVQYAEVKPAEDSAKLMAGSRHLPAQSEILQEAVVASKIDIAGIDACSNRYRSYRVEDNTYQPFDGGPRRLCSLRNDGSETANASEGPVYASGAVMDDSRDPVTASSTHAEWCSARYRSYDVSTNSYQPFSGGRRTCVSPYN</sequence>
<keyword evidence="9" id="KW-1185">Reference proteome</keyword>
<keyword evidence="4" id="KW-0472">Membrane</keyword>
<proteinExistence type="inferred from homology"/>